<dbReference type="EMBL" id="AAMD01000074">
    <property type="protein sequence ID" value="EAU65711.1"/>
    <property type="molecule type" value="Genomic_DNA"/>
</dbReference>
<name>Q08YY2_STIAD</name>
<organism evidence="2 3">
    <name type="scientific">Stigmatella aurantiaca (strain DW4/3-1)</name>
    <dbReference type="NCBI Taxonomy" id="378806"/>
    <lineage>
        <taxon>Bacteria</taxon>
        <taxon>Pseudomonadati</taxon>
        <taxon>Myxococcota</taxon>
        <taxon>Myxococcia</taxon>
        <taxon>Myxococcales</taxon>
        <taxon>Cystobacterineae</taxon>
        <taxon>Archangiaceae</taxon>
        <taxon>Stigmatella</taxon>
    </lineage>
</organism>
<sequence>MTPCRFARGLLWPRSSAMRPAMPLLVLTLLALAGCGQSTPVAAYETFHAQVQKRDYKKAYAALSQATRDGVARQGEAVLKASGGAVKAEPYELFFSNSALPPDVTEVTLLREEGDKATVRVLFSGQTREVRLVREASEWKIDLSDSIKP</sequence>
<dbReference type="AlphaFoldDB" id="Q08YY2"/>
<dbReference type="Proteomes" id="UP000032702">
    <property type="component" value="Unassembled WGS sequence"/>
</dbReference>
<dbReference type="PROSITE" id="PS51257">
    <property type="entry name" value="PROKAR_LIPOPROTEIN"/>
    <property type="match status" value="1"/>
</dbReference>
<feature type="signal peptide" evidence="1">
    <location>
        <begin position="1"/>
        <end position="43"/>
    </location>
</feature>
<evidence type="ECO:0000313" key="2">
    <source>
        <dbReference type="EMBL" id="EAU65711.1"/>
    </source>
</evidence>
<keyword evidence="1" id="KW-0732">Signal</keyword>
<evidence type="ECO:0000313" key="3">
    <source>
        <dbReference type="Proteomes" id="UP000032702"/>
    </source>
</evidence>
<gene>
    <name evidence="2" type="ORF">STIAU_7835</name>
</gene>
<evidence type="ECO:0000256" key="1">
    <source>
        <dbReference type="SAM" id="SignalP"/>
    </source>
</evidence>
<proteinExistence type="predicted"/>
<comment type="caution">
    <text evidence="2">The sequence shown here is derived from an EMBL/GenBank/DDBJ whole genome shotgun (WGS) entry which is preliminary data.</text>
</comment>
<feature type="chain" id="PRO_5004167015" description="DUF4878 domain-containing protein" evidence="1">
    <location>
        <begin position="44"/>
        <end position="149"/>
    </location>
</feature>
<evidence type="ECO:0008006" key="4">
    <source>
        <dbReference type="Google" id="ProtNLM"/>
    </source>
</evidence>
<protein>
    <recommendedName>
        <fullName evidence="4">DUF4878 domain-containing protein</fullName>
    </recommendedName>
</protein>
<reference evidence="2 3" key="1">
    <citation type="submission" date="2006-04" db="EMBL/GenBank/DDBJ databases">
        <authorList>
            <person name="Nierman W.C."/>
        </authorList>
    </citation>
    <scope>NUCLEOTIDE SEQUENCE [LARGE SCALE GENOMIC DNA]</scope>
    <source>
        <strain evidence="2 3">DW4/3-1</strain>
    </source>
</reference>
<accession>Q08YY2</accession>